<evidence type="ECO:0008006" key="4">
    <source>
        <dbReference type="Google" id="ProtNLM"/>
    </source>
</evidence>
<reference evidence="2" key="2">
    <citation type="submission" date="2020-09" db="EMBL/GenBank/DDBJ databases">
        <authorList>
            <person name="Sun Q."/>
            <person name="Ohkuma M."/>
        </authorList>
    </citation>
    <scope>NUCLEOTIDE SEQUENCE</scope>
    <source>
        <strain evidence="2">JCM 12862</strain>
    </source>
</reference>
<sequence>MRYTFYFIPILYMALSGNALAQDNLQTIIGKVTFVTSKNAYVKFDNTNVVKIGDTLQAPNKEKCLLVTNKSSNSVVCLKLNNCQVNKDDKITYVYQVETDNKILETEEIQENIGISFNDSIQAIESTKKKTNYKEKIIGRLSAATYSDFSQVRDDNHRLMTRFSLEANHINNSRFSVETYLNYRQSIYPKDTTRTLSKSDLNVYNLAVKYDVDSTFSITAGRKINYKISSIGAIDGLQAEKFFGNSYIGAIAGFRPDIYDYGFNSNLLQYGGYVGQLTNNKNFRSQTTLGFAEQKNNNEIDRRFAYFQHSSTIFKKFNLFSTLEVDLYNKVNDSVRDNTRITNLYVSGRYRFNSKINLSLSYDSRKRIIYYKTYETDIEQLLDEDIARQGFRARLNIRPFKYVYSGFSYSKRFQSDNQNKSDNIYGYMSLSKLPIDGRLSFTYNMNTSNYLKSNIASVRYSREFWDSRFSTDIYYRFVNYKYTTNVPDFNQHYIGGYLSYYIDRSFTIGLSGEMSKYNNETNYRVNTQIIKRFFMSRKNSKR</sequence>
<gene>
    <name evidence="2" type="ORF">GCM10007962_20000</name>
</gene>
<proteinExistence type="predicted"/>
<keyword evidence="3" id="KW-1185">Reference proteome</keyword>
<dbReference type="Proteomes" id="UP000612329">
    <property type="component" value="Unassembled WGS sequence"/>
</dbReference>
<feature type="chain" id="PRO_5035263850" description="Outer membrane protein beta-barrel domain-containing protein" evidence="1">
    <location>
        <begin position="22"/>
        <end position="542"/>
    </location>
</feature>
<reference evidence="2" key="1">
    <citation type="journal article" date="2014" name="Int. J. Syst. Evol. Microbiol.">
        <title>Complete genome sequence of Corynebacterium casei LMG S-19264T (=DSM 44701T), isolated from a smear-ripened cheese.</title>
        <authorList>
            <consortium name="US DOE Joint Genome Institute (JGI-PGF)"/>
            <person name="Walter F."/>
            <person name="Albersmeier A."/>
            <person name="Kalinowski J."/>
            <person name="Ruckert C."/>
        </authorList>
    </citation>
    <scope>NUCLEOTIDE SEQUENCE</scope>
    <source>
        <strain evidence="2">JCM 12862</strain>
    </source>
</reference>
<organism evidence="2 3">
    <name type="scientific">Yeosuana aromativorans</name>
    <dbReference type="NCBI Taxonomy" id="288019"/>
    <lineage>
        <taxon>Bacteria</taxon>
        <taxon>Pseudomonadati</taxon>
        <taxon>Bacteroidota</taxon>
        <taxon>Flavobacteriia</taxon>
        <taxon>Flavobacteriales</taxon>
        <taxon>Flavobacteriaceae</taxon>
        <taxon>Yeosuana</taxon>
    </lineage>
</organism>
<evidence type="ECO:0000313" key="3">
    <source>
        <dbReference type="Proteomes" id="UP000612329"/>
    </source>
</evidence>
<accession>A0A8J3BKD6</accession>
<dbReference type="AlphaFoldDB" id="A0A8J3BKD6"/>
<dbReference type="RefSeq" id="WP_188652612.1">
    <property type="nucleotide sequence ID" value="NZ_BMNR01000004.1"/>
</dbReference>
<feature type="signal peptide" evidence="1">
    <location>
        <begin position="1"/>
        <end position="21"/>
    </location>
</feature>
<evidence type="ECO:0000256" key="1">
    <source>
        <dbReference type="SAM" id="SignalP"/>
    </source>
</evidence>
<name>A0A8J3BKD6_9FLAO</name>
<evidence type="ECO:0000313" key="2">
    <source>
        <dbReference type="EMBL" id="GGK25731.1"/>
    </source>
</evidence>
<keyword evidence="1" id="KW-0732">Signal</keyword>
<comment type="caution">
    <text evidence="2">The sequence shown here is derived from an EMBL/GenBank/DDBJ whole genome shotgun (WGS) entry which is preliminary data.</text>
</comment>
<protein>
    <recommendedName>
        <fullName evidence="4">Outer membrane protein beta-barrel domain-containing protein</fullName>
    </recommendedName>
</protein>
<dbReference type="EMBL" id="BMNR01000004">
    <property type="protein sequence ID" value="GGK25731.1"/>
    <property type="molecule type" value="Genomic_DNA"/>
</dbReference>